<dbReference type="PANTHER" id="PTHR12308">
    <property type="entry name" value="ANOCTAMIN"/>
    <property type="match status" value="1"/>
</dbReference>
<feature type="transmembrane region" description="Helical" evidence="6">
    <location>
        <begin position="1046"/>
        <end position="1066"/>
    </location>
</feature>
<dbReference type="SMART" id="SM00220">
    <property type="entry name" value="S_TKc"/>
    <property type="match status" value="1"/>
</dbReference>
<feature type="compositionally biased region" description="Polar residues" evidence="5">
    <location>
        <begin position="1094"/>
        <end position="1115"/>
    </location>
</feature>
<dbReference type="PANTHER" id="PTHR12308:SF73">
    <property type="entry name" value="ANOCTAMIN"/>
    <property type="match status" value="1"/>
</dbReference>
<feature type="compositionally biased region" description="Basic and acidic residues" evidence="5">
    <location>
        <begin position="1433"/>
        <end position="1445"/>
    </location>
</feature>
<dbReference type="OrthoDB" id="296386at2759"/>
<feature type="transmembrane region" description="Helical" evidence="6">
    <location>
        <begin position="917"/>
        <end position="940"/>
    </location>
</feature>
<dbReference type="InterPro" id="IPR007632">
    <property type="entry name" value="Anoctamin"/>
</dbReference>
<feature type="region of interest" description="Disordered" evidence="5">
    <location>
        <begin position="1"/>
        <end position="38"/>
    </location>
</feature>
<keyword evidence="9" id="KW-1185">Reference proteome</keyword>
<feature type="transmembrane region" description="Helical" evidence="6">
    <location>
        <begin position="1235"/>
        <end position="1255"/>
    </location>
</feature>
<evidence type="ECO:0000256" key="3">
    <source>
        <dbReference type="ARBA" id="ARBA00022989"/>
    </source>
</evidence>
<feature type="domain" description="Protein kinase" evidence="7">
    <location>
        <begin position="1818"/>
        <end position="2120"/>
    </location>
</feature>
<feature type="transmembrane region" description="Helical" evidence="6">
    <location>
        <begin position="800"/>
        <end position="830"/>
    </location>
</feature>
<dbReference type="GO" id="GO:0005254">
    <property type="term" value="F:chloride channel activity"/>
    <property type="evidence" value="ECO:0007669"/>
    <property type="project" value="TreeGrafter"/>
</dbReference>
<evidence type="ECO:0000256" key="2">
    <source>
        <dbReference type="ARBA" id="ARBA00022692"/>
    </source>
</evidence>
<dbReference type="EMBL" id="CAJJDP010000139">
    <property type="protein sequence ID" value="CAD8206404.1"/>
    <property type="molecule type" value="Genomic_DNA"/>
</dbReference>
<evidence type="ECO:0000256" key="1">
    <source>
        <dbReference type="ARBA" id="ARBA00004141"/>
    </source>
</evidence>
<dbReference type="Proteomes" id="UP000683925">
    <property type="component" value="Unassembled WGS sequence"/>
</dbReference>
<dbReference type="PROSITE" id="PS50011">
    <property type="entry name" value="PROTEIN_KINASE_DOM"/>
    <property type="match status" value="1"/>
</dbReference>
<gene>
    <name evidence="8" type="ORF">POCTA_138.1.T1380012</name>
</gene>
<protein>
    <recommendedName>
        <fullName evidence="7">Protein kinase domain-containing protein</fullName>
    </recommendedName>
</protein>
<feature type="region of interest" description="Disordered" evidence="5">
    <location>
        <begin position="1671"/>
        <end position="1693"/>
    </location>
</feature>
<dbReference type="GO" id="GO:0004672">
    <property type="term" value="F:protein kinase activity"/>
    <property type="evidence" value="ECO:0007669"/>
    <property type="project" value="InterPro"/>
</dbReference>
<feature type="transmembrane region" description="Helical" evidence="6">
    <location>
        <begin position="836"/>
        <end position="856"/>
    </location>
</feature>
<comment type="caution">
    <text evidence="8">The sequence shown here is derived from an EMBL/GenBank/DDBJ whole genome shotgun (WGS) entry which is preliminary data.</text>
</comment>
<organism evidence="8 9">
    <name type="scientific">Paramecium octaurelia</name>
    <dbReference type="NCBI Taxonomy" id="43137"/>
    <lineage>
        <taxon>Eukaryota</taxon>
        <taxon>Sar</taxon>
        <taxon>Alveolata</taxon>
        <taxon>Ciliophora</taxon>
        <taxon>Intramacronucleata</taxon>
        <taxon>Oligohymenophorea</taxon>
        <taxon>Peniculida</taxon>
        <taxon>Parameciidae</taxon>
        <taxon>Paramecium</taxon>
    </lineage>
</organism>
<feature type="compositionally biased region" description="Basic and acidic residues" evidence="5">
    <location>
        <begin position="1680"/>
        <end position="1693"/>
    </location>
</feature>
<dbReference type="InterPro" id="IPR049452">
    <property type="entry name" value="Anoctamin_TM"/>
</dbReference>
<dbReference type="Pfam" id="PF04547">
    <property type="entry name" value="Anoctamin"/>
    <property type="match status" value="1"/>
</dbReference>
<dbReference type="InterPro" id="IPR000719">
    <property type="entry name" value="Prot_kinase_dom"/>
</dbReference>
<evidence type="ECO:0000259" key="7">
    <source>
        <dbReference type="PROSITE" id="PS50011"/>
    </source>
</evidence>
<dbReference type="GO" id="GO:0016020">
    <property type="term" value="C:membrane"/>
    <property type="evidence" value="ECO:0007669"/>
    <property type="project" value="UniProtKB-SubCell"/>
</dbReference>
<feature type="compositionally biased region" description="Polar residues" evidence="5">
    <location>
        <begin position="1125"/>
        <end position="1158"/>
    </location>
</feature>
<keyword evidence="2 6" id="KW-0812">Transmembrane</keyword>
<evidence type="ECO:0000313" key="8">
    <source>
        <dbReference type="EMBL" id="CAD8206404.1"/>
    </source>
</evidence>
<feature type="compositionally biased region" description="Basic and acidic residues" evidence="5">
    <location>
        <begin position="198"/>
        <end position="225"/>
    </location>
</feature>
<feature type="transmembrane region" description="Helical" evidence="6">
    <location>
        <begin position="1008"/>
        <end position="1026"/>
    </location>
</feature>
<keyword evidence="3 6" id="KW-1133">Transmembrane helix</keyword>
<reference evidence="8" key="1">
    <citation type="submission" date="2021-01" db="EMBL/GenBank/DDBJ databases">
        <authorList>
            <consortium name="Genoscope - CEA"/>
            <person name="William W."/>
        </authorList>
    </citation>
    <scope>NUCLEOTIDE SEQUENCE</scope>
</reference>
<evidence type="ECO:0000256" key="5">
    <source>
        <dbReference type="SAM" id="MobiDB-lite"/>
    </source>
</evidence>
<accession>A0A8S1Y3P3</accession>
<feature type="compositionally biased region" description="Acidic residues" evidence="5">
    <location>
        <begin position="1446"/>
        <end position="1458"/>
    </location>
</feature>
<evidence type="ECO:0000256" key="4">
    <source>
        <dbReference type="ARBA" id="ARBA00023136"/>
    </source>
</evidence>
<name>A0A8S1Y3P3_PAROT</name>
<feature type="region of interest" description="Disordered" evidence="5">
    <location>
        <begin position="188"/>
        <end position="225"/>
    </location>
</feature>
<evidence type="ECO:0000256" key="6">
    <source>
        <dbReference type="SAM" id="Phobius"/>
    </source>
</evidence>
<dbReference type="OMA" id="TEAYFAY"/>
<feature type="region of interest" description="Disordered" evidence="5">
    <location>
        <begin position="1094"/>
        <end position="1158"/>
    </location>
</feature>
<feature type="compositionally biased region" description="Basic and acidic residues" evidence="5">
    <location>
        <begin position="1"/>
        <end position="11"/>
    </location>
</feature>
<feature type="region of interest" description="Disordered" evidence="5">
    <location>
        <begin position="1426"/>
        <end position="1458"/>
    </location>
</feature>
<evidence type="ECO:0000313" key="9">
    <source>
        <dbReference type="Proteomes" id="UP000683925"/>
    </source>
</evidence>
<dbReference type="GO" id="GO:0005524">
    <property type="term" value="F:ATP binding"/>
    <property type="evidence" value="ECO:0007669"/>
    <property type="project" value="InterPro"/>
</dbReference>
<comment type="subcellular location">
    <subcellularLocation>
        <location evidence="1">Membrane</location>
        <topology evidence="1">Multi-pass membrane protein</topology>
    </subcellularLocation>
</comment>
<sequence>MTAKDQYYKLEEIEEEGNQSKSSEDSSESDNLFSSQRQVKTVRAQKKKTLYAEKLMATYNSYLQFLGGQQLSDKEQDDLKLFLGNLTQTRLNQLSDKYQYLTEYDYHMGDVVIAFPNPDSPKSDDLGTMTQLEAIQLCLNCFASNKYATEFEVMDNLILIKAIEQNLYHLQSDDEFLLKQYEEEDRMREEQEQILSEDSSHRKNVQDQSNRLDTEEKNEGKKSAKRERFQNLKRFGGGQKLFSDEIDKLELKLLKIYSLDRKTRQTAIKEAFNLDNYKLDRFIRIKLSGGKFLEHNEKEKCWVRTESQTKDLSTLIRLAVILQLSKLGFLMRQFISKDGSTIFLVLYQADSNLKNLAHKYEITKQLNFQFQDIFSYEPVDDNLRPLRLNNRLWKSNNDYKGELSKMFIYLKPKIVELLEKINYKLISREINQSMINQQIFSQGDEEVIDDYPPPDDVWKAYYAYLTYLEEKITHLRNQCAIQDEFAQFFNKNTKSKKPYEIYMEKNPDKLQFQDQINSQDINILEQIQKESEIEEQIDLNGRNIQLVDVFHGIFKIIQEHRKQQKYYDQIRGICNINVNKFISSKDVKVLKKEQLAKSYLDLFQDALYITNLGSIKPLKTIWDLADITPFEPFITFKLTSDKLAKSQQCKINALWKQYCITETGKISIFSNMERIKINNLALDEKINFTILISDKFVLAKFCLHDNYEIQGKSKRSFFVPIFKSDYNIEILKTKSLFQYFYKEMAERNYLGVIGQNKYSNQEYQFAERKLENLAFQWRFQWNHPWFVPTKQIREYYGEKLAIYFHFVGYNASMLFPIGILGLIISVIQFISSDTKSTLYVYLYIIFGFIQIQWSNLIHDMWQTKEKVFAMQFGQFNQSGEDTTQQRSQFYGYYSRSIETDNLNILFFTDLQRVMKKIVSFAFLFLMVIFYVGIIVSIFIISDALQDVDTFTEPGYSTALFEVTVPALINLILVLLLDTVFDRLAIALTDYENHKTIKMYEANFIYKKFFLCFFALCIPILEIQFLHTKFGLHCAHGDCLKHSCYHFATMFLLQFLINVYLKTRLLVFKFIKEMYLKIKNPKRNDTKYTHLNLNVSSHQSKSQNTHTNKASGSNKISLKPSIDPLRSNQMKKQISHSSNPSNQFKSNEKSPQVESISQPQEKKLQFFQDNQINLQIQDQILDDQDSEQAKKQEDPFHLINDFIEEQFFDKESYVISPERYGTVDDFMEIAIQHSMLVLFGTTFPLSYMIAFLRSLLELQCDKLKLLNEMQRPIPISESTIGVWNRVLDGLAYLSLVVNSGQITSKRDDITSADALIQMSGFFLICLLANFFLRFVEMTLFSELPFQIQDLLQRQAYLIKNTVEKFRGSAERSSNKAINPRSLKRYPILKIYGTKVKDVRMKEIVELSSDSDVEDYVKRMEEIKGVKHEKKKVKPKVEKKAKSKDQQENEDVEENDEQEENQNLKLLQDASNKESSIEELQYYFNARISNWAMKFKMKDTQDKEQQLLQKIFFQKTLSYLKMKDQLNPHQKQWTLDRYTYRKFFLPRSLVLIRNLDWRRYLIFQEGDKRLKKSLKQQQNKKYEKQLDFLNKHQDIQQNVVEKMEILKKKKEFVKKHVWIDGRSTVFLRSGGVWFGQFRKSTNKVSGVKVAESYYRILEKYKKVCENENKAMEQNIQEQQQEQQKEQVEDSNKTKKDTKFKPIDEQFFNLTCNLSQTQLKKFSSTSLISLLDSLQIRHKEHYIYMLSSKGVSQVEYQLDNYITNELRKQNRIMNFSYIPFRVQAPFLKLNQMQIWELFVEEQIRQTQPKINLLYRIDKKKDQFASNIHTNIFGLQPQNKRWLMSYVDVPQRDDIMLYYSTEIAYNRNIFKDFINRVYRFYDIVEGPDFASLNLPIGIAKLSYMKIQKQPQFFNIRDPLVKGYLCRAYNPPKAFKFCNGRTLKDVIKERKTKYTDNEISNFITSTIKLLDFLETNMGMFHGCLNLDSFILVEKTDKSKYLQYVVFDFGMFFWYDLNTERTYFIRSIQQNDELWYMSPELLTNYLKPNNQLPINPQKCDIYSLGMVSLQMATLGQMKFDVEKSLQEYDGDVGFTVRKWMMNNKNQLIHEYPNSSQLIMQLLHPDYKLRLYPSVMAAKFQGRSLFHENGISNQNFDEELELMKQKRFCPTFYENILDELNGGQSTTQVFVSIKSFLKQAIFSFEQYLILGQLEKFDEMSQDFEEILIQKYFLTSIEQSQEEMSDFYSHFQLYFKSNIVKLIQNNLDEFKYFIFYFQYKIMFFVYMNRLDFGMKQCALLINLLNDFEEIINEVILLSQSDKSPAIQVKFKNDENLILNLLQLQKDDYQSSKFMKSFSHYIRVYMFQMQILSSSICNLQSMYQIGIEQTTKLVTDQWNEIKYDLKYLEKEGNYFLLTNSIYIKLLNRLYIQFIQLQLQFDSFDKNALNTANELLDDIQLMQQFISNEKITEKQSVIKSIVRCSKHKQLNEDLMKSSLAYLNYYENQVKFILLSIYNRNKEFSQTENIAYQLVRQIISSNCVLEQLNFIPMIGWIGEHYSETNQQENMQNVYKFIIQLMEEQFMIYESFQKESTIYFNHLKVAITQTIFYCSQLLYYNVLAMSNGIYQGFMQLIQSHNLYGNDNLLSHIIQIKLVHVLIENQQHQYPYYFRQNEDQLDYNYDVPNSVFSQSLISCLLKLYKFTEKYLLVTEESETNEITWFQDEKISQLKLELLYGYTFILSKQNVESENHHHFTDLQMAIRKYILIIQEKLQNQNIFVIIENKILYTRVLQLSYDYQEAFDHIKIVELLQQIPLKEEEITDQQTASLQQIFFSILDIHVNNTYYYNNQQSYKQMMQLEEMQFIKSHKTFQIRFLLIKLMDFFLKCQQLELNNELIKFLFTLYQNKAKMLKREKYTLKLALEISRLRTYVLSEELRQLVEKQDKKDNIKIQDLFEQIQTAHNVLVESKEKKQKKKKGKQPRLNTNSDINRYLLAQQLEQQDMDKIQTGFIHIDDKDQGFDNQIALCQLGVKLIVYQLHVGQFRDADSMAYNIKRKLFDLIYYEICRMALNWQSEKIFLKSNATEISVNQLFKALNIHNLNFENYEHNLLHNIEPIKQIALNVRNFLVLKQVLFMRLLYSYVEGLQALCIIMKGDFKLSKQNLNFVQTFGESNIDEISGLITDVLMLFEITTADFTSASNKAIKLLKLLQKRIKQTNIQLQTHWIYSEFDDTRVQKQRIYHPISVEQIISFEEADELQQFTEVKFSYEETLTKTALRPYFEIAKLTTEAYFAYIESLIQQPKILIQSVDPIFYAQKYVQQQYGLQHIFNGHLQRLIATMYSEFLINKRVKDLEVALQQDSDKKIKFLKQEITAKTRVYLESRVKNKCTQQMEKKFQETKQFLKSKIKTLKTIRDGISYDVVCRWSLQAANESLAIYQKYCIEFKYESNPYLGSLYSTFANIFFVQNKIVSTQQYLEKVKNTLEYCYTSISNPDYCRYFYQLGYLRLHVFSIIKMYIEALIGLARLNPSEKFEVLLAIITENEKFLYHFDQYCSHGFFLFLEINILKQLAQERVIRDRLTQSYRKDEQDLIRYLQIEGDKLAFQKTIDANSKPYAHVVENVYKDAVHLIEKQTHKFNPDYTGLDLFIKAFQICKLLLTSDNTIYQKILTLVNKLSNRKNSLI</sequence>
<keyword evidence="4 6" id="KW-0472">Membrane</keyword>
<proteinExistence type="predicted"/>